<dbReference type="EMBL" id="CACRXK020003479">
    <property type="protein sequence ID" value="CAB3998960.1"/>
    <property type="molecule type" value="Genomic_DNA"/>
</dbReference>
<keyword evidence="2" id="KW-1185">Reference proteome</keyword>
<proteinExistence type="predicted"/>
<reference evidence="1" key="1">
    <citation type="submission" date="2020-04" db="EMBL/GenBank/DDBJ databases">
        <authorList>
            <person name="Alioto T."/>
            <person name="Alioto T."/>
            <person name="Gomez Garrido J."/>
        </authorList>
    </citation>
    <scope>NUCLEOTIDE SEQUENCE</scope>
    <source>
        <strain evidence="1">A484AB</strain>
    </source>
</reference>
<protein>
    <submittedName>
        <fullName evidence="1">Uncharacterized protein</fullName>
    </submittedName>
</protein>
<gene>
    <name evidence="1" type="ORF">PACLA_8A028628</name>
</gene>
<dbReference type="Proteomes" id="UP001152795">
    <property type="component" value="Unassembled WGS sequence"/>
</dbReference>
<accession>A0A7D9E1S2</accession>
<dbReference type="OrthoDB" id="5983789at2759"/>
<dbReference type="AlphaFoldDB" id="A0A7D9E1S2"/>
<evidence type="ECO:0000313" key="2">
    <source>
        <dbReference type="Proteomes" id="UP001152795"/>
    </source>
</evidence>
<name>A0A7D9E1S2_PARCT</name>
<sequence length="384" mass="44188">MQLHSRFIKDDERNELKKQFHKGPDKPAMVYQVKKAELPSDAMASGNRMGCGVQLTTMQKIASEGRQLSQMDRDITKSLDKIRQKLIEKESSRERPPNPGHGGFVHTIGYHPLIVHMWIEDEVRLWHSRCGDDISYLDATGTIVANYNGKRVLYYGLVVRHPNEGDPAVAEMITSDHSSGNICAFIERFRRDESRIYSGQLTSPRQLNTDYSKAILLAVLKESNNETLETFLQQAFRIINKRGTTRDYELTIPHKQTKMCLVSFRKHSGRVNHMEKESNINLKDFETEKESVTKQSQEHDIENETKPGNPLVDYFETKLSDIEKRVEKDSMQAPDALADNRSYSLQFLTFIKKYLTEMPLWSGVLLGRLDRYRKDPCTTKKTGS</sequence>
<comment type="caution">
    <text evidence="1">The sequence shown here is derived from an EMBL/GenBank/DDBJ whole genome shotgun (WGS) entry which is preliminary data.</text>
</comment>
<organism evidence="1 2">
    <name type="scientific">Paramuricea clavata</name>
    <name type="common">Red gorgonian</name>
    <name type="synonym">Violescent sea-whip</name>
    <dbReference type="NCBI Taxonomy" id="317549"/>
    <lineage>
        <taxon>Eukaryota</taxon>
        <taxon>Metazoa</taxon>
        <taxon>Cnidaria</taxon>
        <taxon>Anthozoa</taxon>
        <taxon>Octocorallia</taxon>
        <taxon>Malacalcyonacea</taxon>
        <taxon>Plexauridae</taxon>
        <taxon>Paramuricea</taxon>
    </lineage>
</organism>
<evidence type="ECO:0000313" key="1">
    <source>
        <dbReference type="EMBL" id="CAB3998960.1"/>
    </source>
</evidence>